<name>A0A6J4JHC6_9PROT</name>
<organism evidence="2">
    <name type="scientific">uncultured Craurococcus sp</name>
    <dbReference type="NCBI Taxonomy" id="1135998"/>
    <lineage>
        <taxon>Bacteria</taxon>
        <taxon>Pseudomonadati</taxon>
        <taxon>Pseudomonadota</taxon>
        <taxon>Alphaproteobacteria</taxon>
        <taxon>Acetobacterales</taxon>
        <taxon>Acetobacteraceae</taxon>
        <taxon>Craurococcus</taxon>
        <taxon>environmental samples</taxon>
    </lineage>
</organism>
<evidence type="ECO:0000256" key="1">
    <source>
        <dbReference type="SAM" id="Phobius"/>
    </source>
</evidence>
<keyword evidence="1" id="KW-0472">Membrane</keyword>
<evidence type="ECO:0008006" key="3">
    <source>
        <dbReference type="Google" id="ProtNLM"/>
    </source>
</evidence>
<gene>
    <name evidence="2" type="ORF">AVDCRST_MAG27-3444</name>
</gene>
<keyword evidence="1" id="KW-0812">Transmembrane</keyword>
<reference evidence="2" key="1">
    <citation type="submission" date="2020-02" db="EMBL/GenBank/DDBJ databases">
        <authorList>
            <person name="Meier V. D."/>
        </authorList>
    </citation>
    <scope>NUCLEOTIDE SEQUENCE</scope>
    <source>
        <strain evidence="2">AVDCRST_MAG27</strain>
    </source>
</reference>
<protein>
    <recommendedName>
        <fullName evidence="3">DUF2842 domain-containing protein</fullName>
    </recommendedName>
</protein>
<proteinExistence type="predicted"/>
<feature type="transmembrane region" description="Helical" evidence="1">
    <location>
        <begin position="27"/>
        <end position="47"/>
    </location>
</feature>
<dbReference type="InterPro" id="IPR021265">
    <property type="entry name" value="DUF2842"/>
</dbReference>
<dbReference type="Pfam" id="PF11003">
    <property type="entry name" value="DUF2842"/>
    <property type="match status" value="1"/>
</dbReference>
<sequence>MQRAADRSGLGEGAWLGHVQAMSRTSIATLVGLSGFLAYVVGVVTLADHVLQMHWAVQALFFLVAGTVWTLPATKLIVWAAGGR</sequence>
<feature type="transmembrane region" description="Helical" evidence="1">
    <location>
        <begin position="59"/>
        <end position="81"/>
    </location>
</feature>
<dbReference type="EMBL" id="CADCTD010000156">
    <property type="protein sequence ID" value="CAA9276411.1"/>
    <property type="molecule type" value="Genomic_DNA"/>
</dbReference>
<dbReference type="AlphaFoldDB" id="A0A6J4JHC6"/>
<accession>A0A6J4JHC6</accession>
<evidence type="ECO:0000313" key="2">
    <source>
        <dbReference type="EMBL" id="CAA9276411.1"/>
    </source>
</evidence>
<keyword evidence="1" id="KW-1133">Transmembrane helix</keyword>